<feature type="chain" id="PRO_5045681650" evidence="3">
    <location>
        <begin position="23"/>
        <end position="756"/>
    </location>
</feature>
<organism evidence="4 5">
    <name type="scientific">Ureaplasma zalophigenitalium</name>
    <dbReference type="NCBI Taxonomy" id="907723"/>
    <lineage>
        <taxon>Bacteria</taxon>
        <taxon>Bacillati</taxon>
        <taxon>Mycoplasmatota</taxon>
        <taxon>Mycoplasmoidales</taxon>
        <taxon>Mycoplasmoidaceae</taxon>
        <taxon>Ureaplasma</taxon>
    </lineage>
</organism>
<reference evidence="4 5" key="1">
    <citation type="journal article" date="2020" name="Int. J. Syst. Evol. Microbiol.">
        <title>Ureaplasma miroungigenitalium sp. nov. isolated from northern elephant seals (Mirounga angustirostris) and Ureaplasma zalophigenitalium sp. nov. isolated from California sea lions (Zalophus californianus).</title>
        <authorList>
            <person name="Volokhov D.V."/>
            <person name="Gulland F.M."/>
            <person name="Gao Y."/>
            <person name="Chizhikov V.E."/>
        </authorList>
    </citation>
    <scope>NUCLEOTIDE SEQUENCE [LARGE SCALE GENOMIC DNA]</scope>
    <source>
        <strain evidence="4 5">CSL7644-GEN</strain>
    </source>
</reference>
<feature type="compositionally biased region" description="Basic and acidic residues" evidence="1">
    <location>
        <begin position="290"/>
        <end position="302"/>
    </location>
</feature>
<evidence type="ECO:0000256" key="3">
    <source>
        <dbReference type="SAM" id="SignalP"/>
    </source>
</evidence>
<dbReference type="RefSeq" id="WP_263817904.1">
    <property type="nucleotide sequence ID" value="NZ_JAOXHJ010000003.1"/>
</dbReference>
<protein>
    <submittedName>
        <fullName evidence="4">Uncharacterized protein</fullName>
    </submittedName>
</protein>
<evidence type="ECO:0000313" key="5">
    <source>
        <dbReference type="Proteomes" id="UP001207252"/>
    </source>
</evidence>
<keyword evidence="2" id="KW-0812">Transmembrane</keyword>
<sequence length="756" mass="89846">MSRIKKKIWMFLGTLTPLVSLSMVMLNNDQQPKDKPENKPKTDKEIKALQKLLQEQTDIHLKSLIDALLKIADDQLLELEKQSYDNEENKAKYETLELFNKYKIQRRFYLFKVKEFFTTNKEAILKKPHAFGFVINAPHVIADNVYFQNGNINFLNENYPNSFWGNTVESGYGSETNPYFVYTKESDPQKIRQVLNEYDEEKLKTFVTTYYNDLYNRARTIFFNNDDNPVMDKDFKIINDPNSSGFIASNPLIDDPFIETWDQWITKKITSRFSVFDLEENAKIIEPQEDEKKEEKPEKPDDPDQPNTDNNITDPPISNDSEIKDIVSDKNNVIEPKDTQFINELKKIDILINPELTPDKYVQFISQFPELKQAQKLQDYFLVNYPLNDFIEYRIENVRLNDQNEIIATVSVWNNIKKQQLAFDNKHKTYDIVIWNTNKKNIQKYLSKQNVFDPQLNRQYYQLIYYTNAQMSDYFFKQKKPNPLVHPISDWFTYQKDFKNIIIDNQNDQEKVKIIEQQNLIKRERINLNILSTYYYRMVNLPSFYNKYLKIIQTYYRNENLTPDIIQQACAKSVDLLLDYFKSIRLQAKNNKKEDNLMHESINLFQQTYNFPFSLKNSKYQNDLKTIYLKITQQVKQFYSQARYLSLSTNIENVSWFNQIDQLLQKAKKTLLAVNQINQTLRLHEADPSTYEKYAEDALSQLQALWKQNQEPNYVALYVAIPITILMIILITTSSFLYIRHKKTLLKNRGVKKYDK</sequence>
<evidence type="ECO:0000256" key="1">
    <source>
        <dbReference type="SAM" id="MobiDB-lite"/>
    </source>
</evidence>
<name>A0ABT3BPB4_9BACT</name>
<feature type="compositionally biased region" description="Low complexity" evidence="1">
    <location>
        <begin position="305"/>
        <end position="317"/>
    </location>
</feature>
<dbReference type="InterPro" id="IPR054788">
    <property type="entry name" value="MSC_0620_UU052-like"/>
</dbReference>
<keyword evidence="3" id="KW-0732">Signal</keyword>
<keyword evidence="2" id="KW-1133">Transmembrane helix</keyword>
<feature type="transmembrane region" description="Helical" evidence="2">
    <location>
        <begin position="715"/>
        <end position="739"/>
    </location>
</feature>
<dbReference type="EMBL" id="JAOXHJ010000003">
    <property type="protein sequence ID" value="MCV3754100.1"/>
    <property type="molecule type" value="Genomic_DNA"/>
</dbReference>
<comment type="caution">
    <text evidence="4">The sequence shown here is derived from an EMBL/GenBank/DDBJ whole genome shotgun (WGS) entry which is preliminary data.</text>
</comment>
<keyword evidence="2" id="KW-0472">Membrane</keyword>
<proteinExistence type="predicted"/>
<gene>
    <name evidence="4" type="ORF">OF365_01805</name>
</gene>
<dbReference type="NCBIfam" id="NF045829">
    <property type="entry name" value="UU052_fam"/>
    <property type="match status" value="1"/>
</dbReference>
<feature type="signal peptide" evidence="3">
    <location>
        <begin position="1"/>
        <end position="22"/>
    </location>
</feature>
<dbReference type="Proteomes" id="UP001207252">
    <property type="component" value="Unassembled WGS sequence"/>
</dbReference>
<evidence type="ECO:0000256" key="2">
    <source>
        <dbReference type="SAM" id="Phobius"/>
    </source>
</evidence>
<feature type="region of interest" description="Disordered" evidence="1">
    <location>
        <begin position="284"/>
        <end position="322"/>
    </location>
</feature>
<accession>A0ABT3BPB4</accession>
<evidence type="ECO:0000313" key="4">
    <source>
        <dbReference type="EMBL" id="MCV3754100.1"/>
    </source>
</evidence>
<keyword evidence="5" id="KW-1185">Reference proteome</keyword>